<feature type="compositionally biased region" description="Basic and acidic residues" evidence="1">
    <location>
        <begin position="890"/>
        <end position="900"/>
    </location>
</feature>
<dbReference type="GeneID" id="106813885"/>
<feature type="compositionally biased region" description="Polar residues" evidence="1">
    <location>
        <begin position="657"/>
        <end position="669"/>
    </location>
</feature>
<feature type="compositionally biased region" description="Polar residues" evidence="1">
    <location>
        <begin position="512"/>
        <end position="522"/>
    </location>
</feature>
<accession>A0ABM1EN45</accession>
<organism evidence="2 3">
    <name type="scientific">Priapulus caudatus</name>
    <name type="common">Priapulid worm</name>
    <dbReference type="NCBI Taxonomy" id="37621"/>
    <lineage>
        <taxon>Eukaryota</taxon>
        <taxon>Metazoa</taxon>
        <taxon>Ecdysozoa</taxon>
        <taxon>Scalidophora</taxon>
        <taxon>Priapulida</taxon>
        <taxon>Priapulimorpha</taxon>
        <taxon>Priapulimorphida</taxon>
        <taxon>Priapulidae</taxon>
        <taxon>Priapulus</taxon>
    </lineage>
</organism>
<feature type="compositionally biased region" description="Basic and acidic residues" evidence="1">
    <location>
        <begin position="838"/>
        <end position="854"/>
    </location>
</feature>
<evidence type="ECO:0000256" key="1">
    <source>
        <dbReference type="SAM" id="MobiDB-lite"/>
    </source>
</evidence>
<proteinExistence type="predicted"/>
<reference evidence="3" key="1">
    <citation type="submission" date="2025-08" db="UniProtKB">
        <authorList>
            <consortium name="RefSeq"/>
        </authorList>
    </citation>
    <scope>IDENTIFICATION</scope>
</reference>
<feature type="region of interest" description="Disordered" evidence="1">
    <location>
        <begin position="233"/>
        <end position="257"/>
    </location>
</feature>
<dbReference type="Proteomes" id="UP000695022">
    <property type="component" value="Unplaced"/>
</dbReference>
<feature type="region of interest" description="Disordered" evidence="1">
    <location>
        <begin position="800"/>
        <end position="936"/>
    </location>
</feature>
<protein>
    <submittedName>
        <fullName evidence="3">Mucin-19-like</fullName>
    </submittedName>
</protein>
<evidence type="ECO:0000313" key="2">
    <source>
        <dbReference type="Proteomes" id="UP000695022"/>
    </source>
</evidence>
<feature type="compositionally biased region" description="Polar residues" evidence="1">
    <location>
        <begin position="488"/>
        <end position="502"/>
    </location>
</feature>
<feature type="region of interest" description="Disordered" evidence="1">
    <location>
        <begin position="318"/>
        <end position="353"/>
    </location>
</feature>
<gene>
    <name evidence="3" type="primary">LOC106813885</name>
</gene>
<feature type="compositionally biased region" description="Basic and acidic residues" evidence="1">
    <location>
        <begin position="913"/>
        <end position="923"/>
    </location>
</feature>
<feature type="compositionally biased region" description="Low complexity" evidence="1">
    <location>
        <begin position="606"/>
        <end position="625"/>
    </location>
</feature>
<feature type="compositionally biased region" description="Polar residues" evidence="1">
    <location>
        <begin position="235"/>
        <end position="246"/>
    </location>
</feature>
<keyword evidence="2" id="KW-1185">Reference proteome</keyword>
<evidence type="ECO:0000313" key="3">
    <source>
        <dbReference type="RefSeq" id="XP_014673616.1"/>
    </source>
</evidence>
<feature type="compositionally biased region" description="Basic and acidic residues" evidence="1">
    <location>
        <begin position="626"/>
        <end position="655"/>
    </location>
</feature>
<feature type="region of interest" description="Disordered" evidence="1">
    <location>
        <begin position="394"/>
        <end position="413"/>
    </location>
</feature>
<name>A0ABM1EN45_PRICU</name>
<sequence>MENPASTIVFSDLIFWKHALPNIDAEIAFNGISANSETSSVAAACDEPAVVAMVTSSFSATAAPENPSVSELAAHGSRLRCDEEFADRLTSSAESELTVKPWRQNESIDHSYSDTKEYSCADRTSNRADRKPTDHHRAILCGNELLLEFTASVTAASVLGINGSIEDGQACAEIQRLSGHNAAVTELSPACEQEKRFLLGTWVHRSVNEHFTSAIVDEVQSARLSLRNLRISAADSAQHSSETSSRGAGGDGNLREPCGEFRERRNCGISPEIAADQRDPPSIAAHVLTMSADGNNDTKLSVDCRTNGDGDVAATTTVGQESCGRAEPVSSLPTSHARRVISSGSDGGGARRDYKVRASAGESCRASAEPADTDSGSCVVRECGLLGLTGDTGASSTLTRDTGVSSTLKGDTGISSTLTRDTVDAGVLPGLKGDAEEKAGCVAPDTARCDSDVTSARETTSTEPISGECLLINAFAAMKIKEEEDGYRTTSDLGKSETTALKSRSGDENKYRVSTRNGNNASHLSEQIQNEINTNSVAATGECETGRDAIERVLNKDAAEHANGCADQVRTVDENTPGCIAPNNVGTVPDDVGVVPDDARAVPNNAGAVPDDVGAVPDDAGAVRATGEEGRERPRGGRDGDAPGDTARDSIDHASLKFSTCSNDSQASDTGGEGGGYGSAIPYRILPASSPDDSCLSFPSSTSISPCDDVFFTPGVQTPETEFPHAVLAATTGGATCCADALVTAPAGTADGVQSEMSPANDVVPLALLNGGSPTVGEAALPAEVNSVLPTVGEAALPAEVNSRSQTVGEGAPPVLGSPTKGVRVTDLDSVQLPLPLDSKRRPLEQPTSREHGATQRPLEPSWGDGDQRPLEPSWGDGDQRPLEPSWGDGDQRPLERSASLEDMSASVSARAVHGDDGARSRGDNGGGARKPIFSITPTRPQTLSRFTTVPAKRRERGSEAAAAVAPPSDVRLARTLSLDKATIEERVVTPNYVPEKLDFKQLEKFEGQMLLNWLCSSFSDDHYVCSALNRQELRLIAAQFCTHLMAAGILHALEGQQQSTIFRPDVMYTWTRSAQLADIGGGPVPRKLTIEGMWPPPVPYAPSQTSLRYSEAEHQNVVMELKKDHAHAMEQLQKEQGVSLFARQTEFASSRCEYENQLAALELELEKYKILAGIENLREEKSLDEAISNLHTGVGVKAKVASLTENGHATPIPEEAHHHLLPLPLLH</sequence>
<feature type="region of interest" description="Disordered" evidence="1">
    <location>
        <begin position="484"/>
        <end position="522"/>
    </location>
</feature>
<dbReference type="RefSeq" id="XP_014673616.1">
    <property type="nucleotide sequence ID" value="XM_014818130.1"/>
</dbReference>
<feature type="region of interest" description="Disordered" evidence="1">
    <location>
        <begin position="602"/>
        <end position="678"/>
    </location>
</feature>